<evidence type="ECO:0000256" key="1">
    <source>
        <dbReference type="SAM" id="MobiDB-lite"/>
    </source>
</evidence>
<organism evidence="2 3">
    <name type="scientific">Alienimonas chondri</name>
    <dbReference type="NCBI Taxonomy" id="2681879"/>
    <lineage>
        <taxon>Bacteria</taxon>
        <taxon>Pseudomonadati</taxon>
        <taxon>Planctomycetota</taxon>
        <taxon>Planctomycetia</taxon>
        <taxon>Planctomycetales</taxon>
        <taxon>Planctomycetaceae</taxon>
        <taxon>Alienimonas</taxon>
    </lineage>
</organism>
<dbReference type="EMBL" id="WTPX01000078">
    <property type="protein sequence ID" value="NNJ26440.1"/>
    <property type="molecule type" value="Genomic_DNA"/>
</dbReference>
<reference evidence="2 3" key="1">
    <citation type="journal article" date="2020" name="Syst. Appl. Microbiol.">
        <title>Alienimonas chondri sp. nov., a novel planctomycete isolated from the biofilm of the red alga Chondrus crispus.</title>
        <authorList>
            <person name="Vitorino I."/>
            <person name="Albuquerque L."/>
            <person name="Wiegand S."/>
            <person name="Kallscheuer N."/>
            <person name="da Costa M.S."/>
            <person name="Lobo-da-Cunha A."/>
            <person name="Jogler C."/>
            <person name="Lage O.M."/>
        </authorList>
    </citation>
    <scope>NUCLEOTIDE SEQUENCE [LARGE SCALE GENOMIC DNA]</scope>
    <source>
        <strain evidence="2 3">LzC2</strain>
    </source>
</reference>
<feature type="compositionally biased region" description="Low complexity" evidence="1">
    <location>
        <begin position="103"/>
        <end position="116"/>
    </location>
</feature>
<feature type="region of interest" description="Disordered" evidence="1">
    <location>
        <begin position="220"/>
        <end position="239"/>
    </location>
</feature>
<gene>
    <name evidence="2" type="ORF">LzC2_25250</name>
</gene>
<feature type="region of interest" description="Disordered" evidence="1">
    <location>
        <begin position="132"/>
        <end position="213"/>
    </location>
</feature>
<comment type="caution">
    <text evidence="2">The sequence shown here is derived from an EMBL/GenBank/DDBJ whole genome shotgun (WGS) entry which is preliminary data.</text>
</comment>
<keyword evidence="3" id="KW-1185">Reference proteome</keyword>
<protein>
    <submittedName>
        <fullName evidence="2">Uncharacterized protein</fullName>
    </submittedName>
</protein>
<evidence type="ECO:0000313" key="2">
    <source>
        <dbReference type="EMBL" id="NNJ26440.1"/>
    </source>
</evidence>
<sequence length="254" mass="27024">MRGDRNEAGRECSGDIDRAHPMPQRRRARHGSRSDEPDRDAHASRSGRRVGLSTQVLHSTLNVRRPARPCSLERDRDPAGVRRGWEEKGGIRAPGRSFREPGRAAGVLPPAAPGAGRSQFLLGTGSLALPDHRATGSASVPTGGGRIASDRCASDPTRGRVPRHPSPTSAGSFVPRGDRRPPASMRGGETPVPHLYGDRDLFGPNRLRSRGFGVRTAGEPCGMGRFHNQPEASARDPACGARRHAADALADASG</sequence>
<feature type="compositionally biased region" description="Polar residues" evidence="1">
    <location>
        <begin position="52"/>
        <end position="62"/>
    </location>
</feature>
<dbReference type="Proteomes" id="UP000609651">
    <property type="component" value="Unassembled WGS sequence"/>
</dbReference>
<evidence type="ECO:0000313" key="3">
    <source>
        <dbReference type="Proteomes" id="UP000609651"/>
    </source>
</evidence>
<feature type="compositionally biased region" description="Basic and acidic residues" evidence="1">
    <location>
        <begin position="71"/>
        <end position="90"/>
    </location>
</feature>
<feature type="compositionally biased region" description="Basic and acidic residues" evidence="1">
    <location>
        <begin position="32"/>
        <end position="43"/>
    </location>
</feature>
<feature type="region of interest" description="Disordered" evidence="1">
    <location>
        <begin position="1"/>
        <end position="119"/>
    </location>
</feature>
<accession>A0ABX1VEC6</accession>
<feature type="compositionally biased region" description="Basic and acidic residues" evidence="1">
    <location>
        <begin position="1"/>
        <end position="20"/>
    </location>
</feature>
<name>A0ABX1VEC6_9PLAN</name>
<proteinExistence type="predicted"/>